<dbReference type="AlphaFoldDB" id="A0A656YUG5"/>
<accession>A0A656YUG5</accession>
<evidence type="ECO:0008006" key="3">
    <source>
        <dbReference type="Google" id="ProtNLM"/>
    </source>
</evidence>
<reference evidence="1 2" key="1">
    <citation type="journal article" date="2016" name="Sci. Rep.">
        <title>Metabolic traits of an uncultured archaeal lineage -MSBL1- from brine pools of the Red Sea.</title>
        <authorList>
            <person name="Mwirichia R."/>
            <person name="Alam I."/>
            <person name="Rashid M."/>
            <person name="Vinu M."/>
            <person name="Ba-Alawi W."/>
            <person name="Anthony Kamau A."/>
            <person name="Kamanda Ngugi D."/>
            <person name="Goker M."/>
            <person name="Klenk H.P."/>
            <person name="Bajic V."/>
            <person name="Stingl U."/>
        </authorList>
    </citation>
    <scope>NUCLEOTIDE SEQUENCE [LARGE SCALE GENOMIC DNA]</scope>
    <source>
        <strain evidence="1">SCGC-AAA259J03</strain>
    </source>
</reference>
<proteinExistence type="predicted"/>
<comment type="caution">
    <text evidence="1">The sequence shown here is derived from an EMBL/GenBank/DDBJ whole genome shotgun (WGS) entry which is preliminary data.</text>
</comment>
<gene>
    <name evidence="1" type="ORF">AKJ39_05090</name>
</gene>
<sequence>MAETITDEHLKKAKNLIEKGSSKYSKAQEIDEEFKVGERSAEGCEDAFHSLVELSESILRRHSMTAKGHMERKSKLEKIGRSDLARLYGDAQSDLHEACYYKQQIHPRQERIIEEIKKQIEKETG</sequence>
<evidence type="ECO:0000313" key="1">
    <source>
        <dbReference type="EMBL" id="KXA96089.1"/>
    </source>
</evidence>
<dbReference type="EMBL" id="LHXT01000131">
    <property type="protein sequence ID" value="KXA96089.1"/>
    <property type="molecule type" value="Genomic_DNA"/>
</dbReference>
<name>A0A656YUG5_9EURY</name>
<organism evidence="1 2">
    <name type="scientific">candidate division MSBL1 archaeon SCGC-AAA259J03</name>
    <dbReference type="NCBI Taxonomy" id="1698269"/>
    <lineage>
        <taxon>Archaea</taxon>
        <taxon>Methanobacteriati</taxon>
        <taxon>Methanobacteriota</taxon>
        <taxon>candidate division MSBL1</taxon>
    </lineage>
</organism>
<dbReference type="Proteomes" id="UP000070257">
    <property type="component" value="Unassembled WGS sequence"/>
</dbReference>
<keyword evidence="2" id="KW-1185">Reference proteome</keyword>
<evidence type="ECO:0000313" key="2">
    <source>
        <dbReference type="Proteomes" id="UP000070257"/>
    </source>
</evidence>
<protein>
    <recommendedName>
        <fullName evidence="3">HEPN domain-containing protein</fullName>
    </recommendedName>
</protein>